<protein>
    <submittedName>
        <fullName evidence="2">Uncharacterized protein</fullName>
    </submittedName>
</protein>
<sequence>MSGMQRSADNGVQGKPLETADPSNSAADGQLGRRIDVAGCISGGAAEKVLMQRLFMQRALSLDCQYDVYSLGKPAGWEV</sequence>
<evidence type="ECO:0000313" key="3">
    <source>
        <dbReference type="Proteomes" id="UP001221413"/>
    </source>
</evidence>
<gene>
    <name evidence="2" type="ORF">Dda_1899</name>
</gene>
<dbReference type="EMBL" id="JAQGDS010000002">
    <property type="protein sequence ID" value="KAJ6263336.1"/>
    <property type="molecule type" value="Genomic_DNA"/>
</dbReference>
<evidence type="ECO:0000256" key="1">
    <source>
        <dbReference type="SAM" id="MobiDB-lite"/>
    </source>
</evidence>
<evidence type="ECO:0000313" key="2">
    <source>
        <dbReference type="EMBL" id="KAJ6263336.1"/>
    </source>
</evidence>
<dbReference type="AlphaFoldDB" id="A0AAD6NL15"/>
<reference evidence="2" key="1">
    <citation type="submission" date="2023-01" db="EMBL/GenBank/DDBJ databases">
        <title>The chitinases involved in constricting ring structure development in the nematode-trapping fungus Drechslerella dactyloides.</title>
        <authorList>
            <person name="Wang R."/>
            <person name="Zhang L."/>
            <person name="Tang P."/>
            <person name="Li S."/>
            <person name="Liang L."/>
        </authorList>
    </citation>
    <scope>NUCLEOTIDE SEQUENCE</scope>
    <source>
        <strain evidence="2">YMF1.00031</strain>
    </source>
</reference>
<organism evidence="2 3">
    <name type="scientific">Drechslerella dactyloides</name>
    <name type="common">Nematode-trapping fungus</name>
    <name type="synonym">Arthrobotrys dactyloides</name>
    <dbReference type="NCBI Taxonomy" id="74499"/>
    <lineage>
        <taxon>Eukaryota</taxon>
        <taxon>Fungi</taxon>
        <taxon>Dikarya</taxon>
        <taxon>Ascomycota</taxon>
        <taxon>Pezizomycotina</taxon>
        <taxon>Orbiliomycetes</taxon>
        <taxon>Orbiliales</taxon>
        <taxon>Orbiliaceae</taxon>
        <taxon>Drechslerella</taxon>
    </lineage>
</organism>
<accession>A0AAD6NL15</accession>
<proteinExistence type="predicted"/>
<name>A0AAD6NL15_DREDA</name>
<feature type="region of interest" description="Disordered" evidence="1">
    <location>
        <begin position="1"/>
        <end position="29"/>
    </location>
</feature>
<feature type="compositionally biased region" description="Polar residues" evidence="1">
    <location>
        <begin position="1"/>
        <end position="10"/>
    </location>
</feature>
<comment type="caution">
    <text evidence="2">The sequence shown here is derived from an EMBL/GenBank/DDBJ whole genome shotgun (WGS) entry which is preliminary data.</text>
</comment>
<keyword evidence="3" id="KW-1185">Reference proteome</keyword>
<dbReference type="Proteomes" id="UP001221413">
    <property type="component" value="Unassembled WGS sequence"/>
</dbReference>